<dbReference type="Pfam" id="PF01547">
    <property type="entry name" value="SBP_bac_1"/>
    <property type="match status" value="1"/>
</dbReference>
<evidence type="ECO:0000256" key="1">
    <source>
        <dbReference type="ARBA" id="ARBA00022475"/>
    </source>
</evidence>
<keyword evidence="1" id="KW-1003">Cell membrane</keyword>
<dbReference type="Proteomes" id="UP001165962">
    <property type="component" value="Unassembled WGS sequence"/>
</dbReference>
<proteinExistence type="predicted"/>
<dbReference type="InterPro" id="IPR050490">
    <property type="entry name" value="Bact_solute-bd_prot1"/>
</dbReference>
<evidence type="ECO:0000256" key="2">
    <source>
        <dbReference type="ARBA" id="ARBA00022729"/>
    </source>
</evidence>
<feature type="signal peptide" evidence="6">
    <location>
        <begin position="1"/>
        <end position="29"/>
    </location>
</feature>
<comment type="caution">
    <text evidence="7">The sequence shown here is derived from an EMBL/GenBank/DDBJ whole genome shotgun (WGS) entry which is preliminary data.</text>
</comment>
<keyword evidence="5" id="KW-0449">Lipoprotein</keyword>
<evidence type="ECO:0000256" key="4">
    <source>
        <dbReference type="ARBA" id="ARBA00023139"/>
    </source>
</evidence>
<evidence type="ECO:0000256" key="6">
    <source>
        <dbReference type="SAM" id="SignalP"/>
    </source>
</evidence>
<evidence type="ECO:0000256" key="3">
    <source>
        <dbReference type="ARBA" id="ARBA00023136"/>
    </source>
</evidence>
<dbReference type="SUPFAM" id="SSF53850">
    <property type="entry name" value="Periplasmic binding protein-like II"/>
    <property type="match status" value="1"/>
</dbReference>
<keyword evidence="4" id="KW-0564">Palmitate</keyword>
<reference evidence="7" key="1">
    <citation type="submission" date="2020-03" db="EMBL/GenBank/DDBJ databases">
        <title>Draft sequencing of Paenibacilllus sp. S3N08.</title>
        <authorList>
            <person name="Kim D.-U."/>
        </authorList>
    </citation>
    <scope>NUCLEOTIDE SEQUENCE</scope>
    <source>
        <strain evidence="7">S3N08</strain>
    </source>
</reference>
<name>A0ABX0J5H4_9BACL</name>
<dbReference type="Gene3D" id="3.40.190.10">
    <property type="entry name" value="Periplasmic binding protein-like II"/>
    <property type="match status" value="2"/>
</dbReference>
<evidence type="ECO:0000256" key="5">
    <source>
        <dbReference type="ARBA" id="ARBA00023288"/>
    </source>
</evidence>
<dbReference type="RefSeq" id="WP_166149955.1">
    <property type="nucleotide sequence ID" value="NZ_JAAOIW010000004.1"/>
</dbReference>
<gene>
    <name evidence="7" type="ORF">G9U52_12540</name>
</gene>
<keyword evidence="2 6" id="KW-0732">Signal</keyword>
<dbReference type="PANTHER" id="PTHR43649">
    <property type="entry name" value="ARABINOSE-BINDING PROTEIN-RELATED"/>
    <property type="match status" value="1"/>
</dbReference>
<keyword evidence="8" id="KW-1185">Reference proteome</keyword>
<dbReference type="PANTHER" id="PTHR43649:SF33">
    <property type="entry name" value="POLYGALACTURONAN_RHAMNOGALACTURONAN-BINDING PROTEIN YTCQ"/>
    <property type="match status" value="1"/>
</dbReference>
<evidence type="ECO:0000313" key="7">
    <source>
        <dbReference type="EMBL" id="NHN30661.1"/>
    </source>
</evidence>
<dbReference type="EMBL" id="JAAOIW010000004">
    <property type="protein sequence ID" value="NHN30661.1"/>
    <property type="molecule type" value="Genomic_DNA"/>
</dbReference>
<keyword evidence="3" id="KW-0472">Membrane</keyword>
<evidence type="ECO:0000313" key="8">
    <source>
        <dbReference type="Proteomes" id="UP001165962"/>
    </source>
</evidence>
<protein>
    <submittedName>
        <fullName evidence="7">Extracellular solute-binding protein</fullName>
    </submittedName>
</protein>
<accession>A0ABX0J5H4</accession>
<dbReference type="PROSITE" id="PS51257">
    <property type="entry name" value="PROKAR_LIPOPROTEIN"/>
    <property type="match status" value="1"/>
</dbReference>
<dbReference type="InterPro" id="IPR006059">
    <property type="entry name" value="SBP"/>
</dbReference>
<sequence length="515" mass="56808">MIQKKTLTGSLAFLMMGGMILSGCGGTTAKPEQTMAPKDATAPVAPAASTKKIKIDIIETGNGLPSPDQDIIKQEIDKALNTDLNLTVYASGDDYKNQLNVRMASANFPDLFAVDRQQLKQFSEQGLLLDLTAYMDKLKPVTDFIGADSLKKGTMNGKVYAISKTPTIPYDTYFIRKDWLDKLGLQVPKTTEELLEAAKAFGEKDPDGNGKKDTFGITGSKLSAFNTIFGAYGIGFAENTPSLYVRDNKLVNALYDPNMKDALSFIKKLTDAGAVDPEILAMTGLQHQQKAIKGQAGIIYIDWPNMTKDNFVEQIKAVNPNANWVQMDAVKGPGGQTASAWDIGKTPGLYAIPKALEKNPEKLQKVFDLLNYVSGKEGSPLVQYGVKGKHYNLEGTKVVPTDLMGKEGGYFWLYQFTGRPEMDYLQVKFAKQTPFIEFANKQPRIQALNGFVDFPAGYNAADAGRYIEEELAKFVYGKRPITEYDSFLKTLETSMNYKAYMDGAQKQIKDLGYLK</sequence>
<feature type="chain" id="PRO_5045460590" evidence="6">
    <location>
        <begin position="30"/>
        <end position="515"/>
    </location>
</feature>
<organism evidence="7 8">
    <name type="scientific">Paenibacillus agricola</name>
    <dbReference type="NCBI Taxonomy" id="2716264"/>
    <lineage>
        <taxon>Bacteria</taxon>
        <taxon>Bacillati</taxon>
        <taxon>Bacillota</taxon>
        <taxon>Bacilli</taxon>
        <taxon>Bacillales</taxon>
        <taxon>Paenibacillaceae</taxon>
        <taxon>Paenibacillus</taxon>
    </lineage>
</organism>